<dbReference type="CDD" id="cd00130">
    <property type="entry name" value="PAS"/>
    <property type="match status" value="1"/>
</dbReference>
<evidence type="ECO:0000259" key="3">
    <source>
        <dbReference type="PROSITE" id="PS50883"/>
    </source>
</evidence>
<dbReference type="CDD" id="cd01948">
    <property type="entry name" value="EAL"/>
    <property type="match status" value="1"/>
</dbReference>
<dbReference type="NCBIfam" id="TIGR00229">
    <property type="entry name" value="sensory_box"/>
    <property type="match status" value="2"/>
</dbReference>
<dbReference type="InterPro" id="IPR052155">
    <property type="entry name" value="Biofilm_reg_signaling"/>
</dbReference>
<dbReference type="Proteomes" id="UP000198505">
    <property type="component" value="Unassembled WGS sequence"/>
</dbReference>
<dbReference type="InterPro" id="IPR029787">
    <property type="entry name" value="Nucleotide_cyclase"/>
</dbReference>
<evidence type="ECO:0000259" key="2">
    <source>
        <dbReference type="PROSITE" id="PS50113"/>
    </source>
</evidence>
<dbReference type="PROSITE" id="PS50112">
    <property type="entry name" value="PAS"/>
    <property type="match status" value="2"/>
</dbReference>
<accession>A0A1H9RMS2</accession>
<dbReference type="InterPro" id="IPR043128">
    <property type="entry name" value="Rev_trsase/Diguanyl_cyclase"/>
</dbReference>
<feature type="domain" description="PAS" evidence="1">
    <location>
        <begin position="261"/>
        <end position="332"/>
    </location>
</feature>
<dbReference type="InterPro" id="IPR001633">
    <property type="entry name" value="EAL_dom"/>
</dbReference>
<dbReference type="PANTHER" id="PTHR44757">
    <property type="entry name" value="DIGUANYLATE CYCLASE DGCP"/>
    <property type="match status" value="1"/>
</dbReference>
<dbReference type="Pfam" id="PF13426">
    <property type="entry name" value="PAS_9"/>
    <property type="match status" value="1"/>
</dbReference>
<dbReference type="PANTHER" id="PTHR44757:SF2">
    <property type="entry name" value="BIOFILM ARCHITECTURE MAINTENANCE PROTEIN MBAA"/>
    <property type="match status" value="1"/>
</dbReference>
<protein>
    <submittedName>
        <fullName evidence="5">PAS domain S-box-containing protein/diguanylate cyclase (GGDEF) domain-containing protein</fullName>
    </submittedName>
</protein>
<dbReference type="PROSITE" id="PS50883">
    <property type="entry name" value="EAL"/>
    <property type="match status" value="1"/>
</dbReference>
<dbReference type="InterPro" id="IPR035919">
    <property type="entry name" value="EAL_sf"/>
</dbReference>
<name>A0A1H9RMS2_9GAMM</name>
<dbReference type="SMART" id="SM00267">
    <property type="entry name" value="GGDEF"/>
    <property type="match status" value="1"/>
</dbReference>
<dbReference type="CDD" id="cd01949">
    <property type="entry name" value="GGDEF"/>
    <property type="match status" value="1"/>
</dbReference>
<organism evidence="5 6">
    <name type="scientific">Vreelandella subterranea</name>
    <dbReference type="NCBI Taxonomy" id="416874"/>
    <lineage>
        <taxon>Bacteria</taxon>
        <taxon>Pseudomonadati</taxon>
        <taxon>Pseudomonadota</taxon>
        <taxon>Gammaproteobacteria</taxon>
        <taxon>Oceanospirillales</taxon>
        <taxon>Halomonadaceae</taxon>
        <taxon>Vreelandella</taxon>
    </lineage>
</organism>
<dbReference type="STRING" id="416874.SAMN04487958_102474"/>
<dbReference type="Gene3D" id="3.20.20.450">
    <property type="entry name" value="EAL domain"/>
    <property type="match status" value="1"/>
</dbReference>
<dbReference type="InterPro" id="IPR035965">
    <property type="entry name" value="PAS-like_dom_sf"/>
</dbReference>
<dbReference type="SMART" id="SM00052">
    <property type="entry name" value="EAL"/>
    <property type="match status" value="1"/>
</dbReference>
<dbReference type="SUPFAM" id="SSF141868">
    <property type="entry name" value="EAL domain-like"/>
    <property type="match status" value="1"/>
</dbReference>
<feature type="domain" description="GGDEF" evidence="4">
    <location>
        <begin position="418"/>
        <end position="550"/>
    </location>
</feature>
<dbReference type="SUPFAM" id="SSF55785">
    <property type="entry name" value="PYP-like sensor domain (PAS domain)"/>
    <property type="match status" value="2"/>
</dbReference>
<dbReference type="Pfam" id="PF00563">
    <property type="entry name" value="EAL"/>
    <property type="match status" value="1"/>
</dbReference>
<dbReference type="InterPro" id="IPR013655">
    <property type="entry name" value="PAS_fold_3"/>
</dbReference>
<dbReference type="InterPro" id="IPR001610">
    <property type="entry name" value="PAC"/>
</dbReference>
<dbReference type="InterPro" id="IPR000014">
    <property type="entry name" value="PAS"/>
</dbReference>
<feature type="domain" description="PAC" evidence="2">
    <location>
        <begin position="335"/>
        <end position="387"/>
    </location>
</feature>
<evidence type="ECO:0000259" key="4">
    <source>
        <dbReference type="PROSITE" id="PS50887"/>
    </source>
</evidence>
<dbReference type="SMART" id="SM00091">
    <property type="entry name" value="PAS"/>
    <property type="match status" value="2"/>
</dbReference>
<dbReference type="Gene3D" id="3.30.450.20">
    <property type="entry name" value="PAS domain"/>
    <property type="match status" value="2"/>
</dbReference>
<gene>
    <name evidence="5" type="ORF">SAMN04487958_102474</name>
</gene>
<dbReference type="InterPro" id="IPR000700">
    <property type="entry name" value="PAS-assoc_C"/>
</dbReference>
<feature type="domain" description="EAL" evidence="3">
    <location>
        <begin position="559"/>
        <end position="813"/>
    </location>
</feature>
<reference evidence="6" key="1">
    <citation type="submission" date="2016-10" db="EMBL/GenBank/DDBJ databases">
        <authorList>
            <person name="Varghese N."/>
            <person name="Submissions S."/>
        </authorList>
    </citation>
    <scope>NUCLEOTIDE SEQUENCE [LARGE SCALE GENOMIC DNA]</scope>
    <source>
        <strain evidence="6">CGMCC 1.6495</strain>
    </source>
</reference>
<dbReference type="SMART" id="SM00086">
    <property type="entry name" value="PAC"/>
    <property type="match status" value="2"/>
</dbReference>
<feature type="domain" description="PAS" evidence="1">
    <location>
        <begin position="132"/>
        <end position="205"/>
    </location>
</feature>
<evidence type="ECO:0000313" key="6">
    <source>
        <dbReference type="Proteomes" id="UP000198505"/>
    </source>
</evidence>
<dbReference type="InterPro" id="IPR000160">
    <property type="entry name" value="GGDEF_dom"/>
</dbReference>
<evidence type="ECO:0000313" key="5">
    <source>
        <dbReference type="EMBL" id="SER73917.1"/>
    </source>
</evidence>
<dbReference type="RefSeq" id="WP_092825842.1">
    <property type="nucleotide sequence ID" value="NZ_FOGS01000002.1"/>
</dbReference>
<sequence length="820" mass="91361">MLHPPDYNDLFTDLLEALETVCDAVCAAVIVKDENTPSHRIGDPGAAQLLMNLDSVQATLADGIPRSEIPPPDASLNGAAFIAVEALSTPHQDTQSTVIVFAGKHAEDIERAVPLVHALTTETANELMFLRQTPLLSAAFAEVECGVTIADPNLFDTPIIYANAAYERMTGYPRAEILGRNCRFLQGEHRDQPGLQIMRNALARGTDCTATVTNVRRNGELFENQVKLRTVRADDGSISYIIGIQVDVTKEQSALNALAQQKRRFRSLIQTQAGYIWLMDAEGELIEAPEQWLEIAGLSSSGSLDMATIHSAIAPEAVEAFRDGWSEALRNKTSFEVVYQLPAQSPSPRWFMDRISPVLDEDHQLVEWIGTSQEITQLKRAEKDVENAAYKDRLTGLLSLEGFARRLDVQLRQKTLHPASPVLVIDIKALREINNTQGHDVGDEVLQEVAQRLTAEIGENGLIARTGGGEFTVLATHEHQRTRRQLRESMAAVFDVPFEIRGFAFHVEASFGYTRIRTTADDARKLMNDATLAMHISQHNPTLTWTQYTKTLEEQTRKNVDITMKLRHALAADQLTLYYQPQVDLASGRIVSTEALLRWQHPEIGFIPPDQFIPLAEQSQLIGPIGDWVIRQACRDIRRWHDAGIPVTPVSINLSLIQFQLGSVPDTVQKALSDYNIAPEWLTLEITESVFEQHCQALQLDLKALTAMGVRLSLDDFGTGYSSLGHLKDYFFDEIKIDKSFIRQLDDNPYRQAIVKAVIIIAQAIGADVVAEGLESTSQIAIVRQLGCSKGQGYYYSRPVPEPRWRQLLIEQMPLGANHQ</sequence>
<dbReference type="AlphaFoldDB" id="A0A1H9RMS2"/>
<feature type="domain" description="PAC" evidence="2">
    <location>
        <begin position="206"/>
        <end position="260"/>
    </location>
</feature>
<dbReference type="PROSITE" id="PS50113">
    <property type="entry name" value="PAC"/>
    <property type="match status" value="2"/>
</dbReference>
<proteinExistence type="predicted"/>
<dbReference type="Pfam" id="PF00990">
    <property type="entry name" value="GGDEF"/>
    <property type="match status" value="1"/>
</dbReference>
<dbReference type="Gene3D" id="3.30.70.270">
    <property type="match status" value="1"/>
</dbReference>
<dbReference type="Pfam" id="PF08447">
    <property type="entry name" value="PAS_3"/>
    <property type="match status" value="1"/>
</dbReference>
<evidence type="ECO:0000259" key="1">
    <source>
        <dbReference type="PROSITE" id="PS50112"/>
    </source>
</evidence>
<keyword evidence="6" id="KW-1185">Reference proteome</keyword>
<dbReference type="PROSITE" id="PS50887">
    <property type="entry name" value="GGDEF"/>
    <property type="match status" value="1"/>
</dbReference>
<dbReference type="SUPFAM" id="SSF55073">
    <property type="entry name" value="Nucleotide cyclase"/>
    <property type="match status" value="1"/>
</dbReference>
<dbReference type="EMBL" id="FOGS01000002">
    <property type="protein sequence ID" value="SER73917.1"/>
    <property type="molecule type" value="Genomic_DNA"/>
</dbReference>
<dbReference type="NCBIfam" id="TIGR00254">
    <property type="entry name" value="GGDEF"/>
    <property type="match status" value="1"/>
</dbReference>